<organism evidence="11 12">
    <name type="scientific">Pomacea canaliculata</name>
    <name type="common">Golden apple snail</name>
    <dbReference type="NCBI Taxonomy" id="400727"/>
    <lineage>
        <taxon>Eukaryota</taxon>
        <taxon>Metazoa</taxon>
        <taxon>Spiralia</taxon>
        <taxon>Lophotrochozoa</taxon>
        <taxon>Mollusca</taxon>
        <taxon>Gastropoda</taxon>
        <taxon>Caenogastropoda</taxon>
        <taxon>Architaenioglossa</taxon>
        <taxon>Ampullarioidea</taxon>
        <taxon>Ampullariidae</taxon>
        <taxon>Pomacea</taxon>
    </lineage>
</organism>
<sequence length="1378" mass="153009">MVGRVQAVAPFVILCLWAAVQSSGEYSKGANHGGVGGGAWGDACSIRKWFGPNCVYRCQCKNDNEDYYYCRGSDGVCRCGSGYAGTSCQYENYAALASTRVENVEVVFGNMASVTDGNEVTCFAAKIQPNVKWTAELSSSSWVTHIKLIVRKGSAGPEDLTVSCYNDVDNTETRVTPRQANNNDTELVYPLNPPSLVSKVQISTSRDAQLALCEVYILGGRNLALKKNASQGEETFSSQSGAEKAVDGNIDRTTSCTQTKGTSMKSWWKVVLGNNLLIWRIEVHNKDGQYSWRLRYFEVGATLRNESFQLLYKDTRADIPSVTSINLERPVAATEVNISLPDSGIALTLCEVRIFGDCLDYFHGWKCEERCNCEDSGEICEKMWGSCPVSGCKSGWQGLGCREPCGSGTFGFQCSSNCSDTCVERKCQQISGECTNGCKPGWEGDKCDRACDSGFFGLNCSLTCSIGCLNTTCDASSGTCSYGCADGFGGDTCVSEDLMGDNPTDDDNNSIIIGVTVGVLFLILLLITIGLIVWRIRKRNPETKSQRKTGVNSVTPIGLLMDSPDNANNILQPLNSPNTDFTCKRSNSMSPAKPPRRRLTEKREAFQMEEQSGLVSPDDKAAVRSSKREKVESSSGAESSRQSLRSSSRRPQLMALFSRDATSTGDTAITRARASRRGASFESLDELSTVDTELMAGEALPWSGQPVHTEGYYNVVFRDKSPNTLVSLEELPARVAKWMAEPRLFNRERGLLPVGKIASWEAATLPENIRKNRYREVYPYDHSRVRLTPLTDDPTSDYYNACYIDGYNKERQYIAAQGPMEKTLADFLRMVWDVDCPCIVMLTNTVEMGRFKCEQYWPAEGVDVLSVGSIKVTVSKVTTLADYCVRELILERDGQTRRVAMFHYTAWPDNYAPASPWSLLDFRFKVHQAALTNGPTIVHCSAGIGRTGTFLTLDIQLSRAEHEDSVDVFTCVWNLRQQRISMVQTLAQYIFIYEVLAANLMTSLPVPIKDFNLSYLLQERDGKRLIEEEFQKLELCLAPPKEGSVVTEETENDSGATSDGMELPRDVHRVPVFSADGKFSSVYVNAVFQSSYRQSQAFIQTHSPLEGKVVDFLSMVFQHQATAVICLDSTEGNQGVSYWPDTKGSSVKLGPYRVELLGIKEDAVMTIRALRIYLPGQYNLNSRKSVDPTKETWHEVTHITCSLWPDCLLTSEYVSTFVAIVKTVHPEPQRPVLVHCRDGHTRSGVFCVLYAVLERLKAEGKVAVSYVTPHMRSPRRQNVTCLDQYEFLYRCVQHQLDVQEEDTTLFDQSSRDVVESSEENAYGNVQCVGGSLKEKTPRNVQAPVNTEEEPLYSNTTPCSNSDESKLQDSNIYSNLQTH</sequence>
<dbReference type="SMART" id="SM00194">
    <property type="entry name" value="PTPc"/>
    <property type="match status" value="2"/>
</dbReference>
<keyword evidence="7" id="KW-1133">Transmembrane helix</keyword>
<dbReference type="EC" id="3.1.3.48" evidence="2"/>
<keyword evidence="3" id="KW-0378">Hydrolase</keyword>
<evidence type="ECO:0000256" key="4">
    <source>
        <dbReference type="ARBA" id="ARBA00022912"/>
    </source>
</evidence>
<dbReference type="SMART" id="SM00181">
    <property type="entry name" value="EGF"/>
    <property type="match status" value="3"/>
</dbReference>
<evidence type="ECO:0000256" key="3">
    <source>
        <dbReference type="ARBA" id="ARBA00022801"/>
    </source>
</evidence>
<evidence type="ECO:0000256" key="7">
    <source>
        <dbReference type="SAM" id="Phobius"/>
    </source>
</evidence>
<keyword evidence="7" id="KW-0812">Transmembrane</keyword>
<dbReference type="PANTHER" id="PTHR19134:SF562">
    <property type="entry name" value="PROTEIN-TYROSINE-PHOSPHATASE"/>
    <property type="match status" value="1"/>
</dbReference>
<evidence type="ECO:0000259" key="9">
    <source>
        <dbReference type="PROSITE" id="PS50055"/>
    </source>
</evidence>
<feature type="transmembrane region" description="Helical" evidence="7">
    <location>
        <begin position="511"/>
        <end position="534"/>
    </location>
</feature>
<feature type="domain" description="Tyrosine-protein phosphatase" evidence="9">
    <location>
        <begin position="1026"/>
        <end position="1295"/>
    </location>
</feature>
<feature type="compositionally biased region" description="Basic and acidic residues" evidence="6">
    <location>
        <begin position="617"/>
        <end position="632"/>
    </location>
</feature>
<accession>A0A2T7NCC8</accession>
<dbReference type="InterPro" id="IPR016130">
    <property type="entry name" value="Tyr_Pase_AS"/>
</dbReference>
<dbReference type="InterPro" id="IPR000242">
    <property type="entry name" value="PTP_cat"/>
</dbReference>
<dbReference type="GO" id="GO:0004725">
    <property type="term" value="F:protein tyrosine phosphatase activity"/>
    <property type="evidence" value="ECO:0007669"/>
    <property type="project" value="UniProtKB-EC"/>
</dbReference>
<dbReference type="PROSITE" id="PS50056">
    <property type="entry name" value="TYR_PHOSPHATASE_2"/>
    <property type="match status" value="2"/>
</dbReference>
<feature type="region of interest" description="Disordered" evidence="6">
    <location>
        <begin position="565"/>
        <end position="675"/>
    </location>
</feature>
<dbReference type="Proteomes" id="UP000245119">
    <property type="component" value="Linkage Group LG14"/>
</dbReference>
<dbReference type="Pfam" id="PF22633">
    <property type="entry name" value="F5_F8_type_C_2"/>
    <property type="match status" value="1"/>
</dbReference>
<comment type="caution">
    <text evidence="11">The sequence shown here is derived from an EMBL/GenBank/DDBJ whole genome shotgun (WGS) entry which is preliminary data.</text>
</comment>
<dbReference type="Gene3D" id="2.170.300.10">
    <property type="entry name" value="Tie2 ligand-binding domain superfamily"/>
    <property type="match status" value="1"/>
</dbReference>
<dbReference type="Pfam" id="PF00102">
    <property type="entry name" value="Y_phosphatase"/>
    <property type="match status" value="2"/>
</dbReference>
<dbReference type="InterPro" id="IPR029021">
    <property type="entry name" value="Prot-tyrosine_phosphatase-like"/>
</dbReference>
<dbReference type="InterPro" id="IPR050348">
    <property type="entry name" value="Protein-Tyr_Phosphatase"/>
</dbReference>
<evidence type="ECO:0000256" key="5">
    <source>
        <dbReference type="ARBA" id="ARBA00051722"/>
    </source>
</evidence>
<dbReference type="InterPro" id="IPR002049">
    <property type="entry name" value="LE_dom"/>
</dbReference>
<name>A0A2T7NCC8_POMCA</name>
<dbReference type="InterPro" id="IPR008979">
    <property type="entry name" value="Galactose-bd-like_sf"/>
</dbReference>
<dbReference type="CDD" id="cd00047">
    <property type="entry name" value="PTPc"/>
    <property type="match status" value="2"/>
</dbReference>
<dbReference type="InterPro" id="IPR000742">
    <property type="entry name" value="EGF"/>
</dbReference>
<keyword evidence="8" id="KW-0732">Signal</keyword>
<dbReference type="PROSITE" id="PS50055">
    <property type="entry name" value="TYR_PHOSPHATASE_PTP"/>
    <property type="match status" value="2"/>
</dbReference>
<dbReference type="CDD" id="cd00055">
    <property type="entry name" value="EGF_Lam"/>
    <property type="match status" value="1"/>
</dbReference>
<keyword evidence="4" id="KW-0904">Protein phosphatase</keyword>
<dbReference type="SUPFAM" id="SSF52799">
    <property type="entry name" value="(Phosphotyrosine protein) phosphatases II"/>
    <property type="match status" value="2"/>
</dbReference>
<protein>
    <recommendedName>
        <fullName evidence="2">protein-tyrosine-phosphatase</fullName>
        <ecNumber evidence="2">3.1.3.48</ecNumber>
    </recommendedName>
</protein>
<feature type="domain" description="Tyrosine specific protein phosphatases" evidence="10">
    <location>
        <begin position="1215"/>
        <end position="1286"/>
    </location>
</feature>
<dbReference type="STRING" id="400727.A0A2T7NCC8"/>
<dbReference type="EMBL" id="PZQS01000014">
    <property type="protein sequence ID" value="PVD18792.1"/>
    <property type="molecule type" value="Genomic_DNA"/>
</dbReference>
<dbReference type="Gene3D" id="2.60.120.260">
    <property type="entry name" value="Galactose-binding domain-like"/>
    <property type="match status" value="1"/>
</dbReference>
<dbReference type="FunFam" id="3.90.190.10:FF:000102">
    <property type="entry name" value="Receptor-type tyrosine-protein phosphatase"/>
    <property type="match status" value="1"/>
</dbReference>
<reference evidence="11 12" key="1">
    <citation type="submission" date="2018-04" db="EMBL/GenBank/DDBJ databases">
        <title>The genome of golden apple snail Pomacea canaliculata provides insight into stress tolerance and invasive adaptation.</title>
        <authorList>
            <person name="Liu C."/>
            <person name="Liu B."/>
            <person name="Ren Y."/>
            <person name="Zhang Y."/>
            <person name="Wang H."/>
            <person name="Li S."/>
            <person name="Jiang F."/>
            <person name="Yin L."/>
            <person name="Zhang G."/>
            <person name="Qian W."/>
            <person name="Fan W."/>
        </authorList>
    </citation>
    <scope>NUCLEOTIDE SEQUENCE [LARGE SCALE GENOMIC DNA]</scope>
    <source>
        <strain evidence="11">SZHN2017</strain>
        <tissue evidence="11">Muscle</tissue>
    </source>
</reference>
<proteinExistence type="inferred from homology"/>
<feature type="chain" id="PRO_5015785952" description="protein-tyrosine-phosphatase" evidence="8">
    <location>
        <begin position="23"/>
        <end position="1378"/>
    </location>
</feature>
<gene>
    <name evidence="11" type="ORF">C0Q70_21344</name>
</gene>
<evidence type="ECO:0000256" key="1">
    <source>
        <dbReference type="ARBA" id="ARBA00009580"/>
    </source>
</evidence>
<feature type="domain" description="Tyrosine-protein phosphatase" evidence="9">
    <location>
        <begin position="745"/>
        <end position="999"/>
    </location>
</feature>
<dbReference type="OrthoDB" id="6159871at2759"/>
<dbReference type="Gene3D" id="3.90.190.10">
    <property type="entry name" value="Protein tyrosine phosphatase superfamily"/>
    <property type="match status" value="2"/>
</dbReference>
<dbReference type="InterPro" id="IPR000387">
    <property type="entry name" value="Tyr_Pase_dom"/>
</dbReference>
<dbReference type="SMART" id="SM00404">
    <property type="entry name" value="PTPc_motif"/>
    <property type="match status" value="2"/>
</dbReference>
<keyword evidence="12" id="KW-1185">Reference proteome</keyword>
<dbReference type="PANTHER" id="PTHR19134">
    <property type="entry name" value="RECEPTOR-TYPE TYROSINE-PROTEIN PHOSPHATASE"/>
    <property type="match status" value="1"/>
</dbReference>
<evidence type="ECO:0000256" key="6">
    <source>
        <dbReference type="SAM" id="MobiDB-lite"/>
    </source>
</evidence>
<feature type="compositionally biased region" description="Polar residues" evidence="6">
    <location>
        <begin position="565"/>
        <end position="590"/>
    </location>
</feature>
<dbReference type="InterPro" id="IPR003595">
    <property type="entry name" value="Tyr_Pase_cat"/>
</dbReference>
<dbReference type="SUPFAM" id="SSF49785">
    <property type="entry name" value="Galactose-binding domain-like"/>
    <property type="match status" value="1"/>
</dbReference>
<evidence type="ECO:0000313" key="11">
    <source>
        <dbReference type="EMBL" id="PVD18792.1"/>
    </source>
</evidence>
<feature type="domain" description="Tyrosine specific protein phosphatases" evidence="10">
    <location>
        <begin position="920"/>
        <end position="990"/>
    </location>
</feature>
<feature type="compositionally biased region" description="Polar residues" evidence="6">
    <location>
        <begin position="1352"/>
        <end position="1378"/>
    </location>
</feature>
<feature type="transmembrane region" description="Helical" evidence="7">
    <location>
        <begin position="986"/>
        <end position="1008"/>
    </location>
</feature>
<comment type="similarity">
    <text evidence="1">Belongs to the protein-tyrosine phosphatase family.</text>
</comment>
<evidence type="ECO:0000313" key="12">
    <source>
        <dbReference type="Proteomes" id="UP000245119"/>
    </source>
</evidence>
<evidence type="ECO:0000256" key="2">
    <source>
        <dbReference type="ARBA" id="ARBA00013064"/>
    </source>
</evidence>
<dbReference type="PRINTS" id="PR00700">
    <property type="entry name" value="PRTYPHPHTASE"/>
</dbReference>
<evidence type="ECO:0000259" key="10">
    <source>
        <dbReference type="PROSITE" id="PS50056"/>
    </source>
</evidence>
<dbReference type="PROSITE" id="PS00383">
    <property type="entry name" value="TYR_PHOSPHATASE_1"/>
    <property type="match status" value="2"/>
</dbReference>
<feature type="signal peptide" evidence="8">
    <location>
        <begin position="1"/>
        <end position="22"/>
    </location>
</feature>
<evidence type="ECO:0000256" key="8">
    <source>
        <dbReference type="SAM" id="SignalP"/>
    </source>
</evidence>
<keyword evidence="7" id="KW-0472">Membrane</keyword>
<feature type="region of interest" description="Disordered" evidence="6">
    <location>
        <begin position="235"/>
        <end position="254"/>
    </location>
</feature>
<feature type="compositionally biased region" description="Low complexity" evidence="6">
    <location>
        <begin position="633"/>
        <end position="650"/>
    </location>
</feature>
<comment type="catalytic activity">
    <reaction evidence="5">
        <text>O-phospho-L-tyrosyl-[protein] + H2O = L-tyrosyl-[protein] + phosphate</text>
        <dbReference type="Rhea" id="RHEA:10684"/>
        <dbReference type="Rhea" id="RHEA-COMP:10136"/>
        <dbReference type="Rhea" id="RHEA-COMP:20101"/>
        <dbReference type="ChEBI" id="CHEBI:15377"/>
        <dbReference type="ChEBI" id="CHEBI:43474"/>
        <dbReference type="ChEBI" id="CHEBI:46858"/>
        <dbReference type="ChEBI" id="CHEBI:61978"/>
        <dbReference type="EC" id="3.1.3.48"/>
    </reaction>
</comment>
<feature type="region of interest" description="Disordered" evidence="6">
    <location>
        <begin position="1336"/>
        <end position="1378"/>
    </location>
</feature>